<dbReference type="GO" id="GO:0047756">
    <property type="term" value="F:chondroitin 4-sulfotransferase activity"/>
    <property type="evidence" value="ECO:0007669"/>
    <property type="project" value="InterPro"/>
</dbReference>
<reference evidence="2" key="1">
    <citation type="submission" date="2014-07" db="EMBL/GenBank/DDBJ databases">
        <authorList>
            <person name="Martin A.A"/>
            <person name="De Silva N."/>
        </authorList>
    </citation>
    <scope>NUCLEOTIDE SEQUENCE</scope>
</reference>
<dbReference type="GO" id="GO:0050650">
    <property type="term" value="P:chondroitin sulfate proteoglycan biosynthetic process"/>
    <property type="evidence" value="ECO:0007669"/>
    <property type="project" value="InterPro"/>
</dbReference>
<proteinExistence type="predicted"/>
<dbReference type="InterPro" id="IPR027417">
    <property type="entry name" value="P-loop_NTPase"/>
</dbReference>
<reference evidence="3" key="2">
    <citation type="submission" date="2015-08" db="UniProtKB">
        <authorList>
            <consortium name="WormBaseParasite"/>
        </authorList>
    </citation>
    <scope>IDENTIFICATION</scope>
</reference>
<evidence type="ECO:0000256" key="1">
    <source>
        <dbReference type="SAM" id="SignalP"/>
    </source>
</evidence>
<sequence>MIQNWKFLLILLFTISFTKSNDIHKPGKKIKNDITKDGNYELIPMINTSFPSQMKLEYFGVRKQKLGVCLIGKNFSSMMSMILCSLMKGKDYSSKYHFYDCGRSRRYISTTEMALKNKFKSVDKLFKRWNVLMIVRNPIDRLISGFMQLCYYRTWLKKNEDYCYNCNKNITCFVDKLYDELVNVVNRKKIPNQFNDYHFYPQTWQCEYYKHKKNYNYLKYPSKDKDIFYSNLMNELKKSGVALAHINFLSNKVKTFNTFHATTGKKDTKNYKQSLFKNTKLIQKICSIFYYDFIEFGYKFPKACEDIPALVNNAI</sequence>
<dbReference type="InterPro" id="IPR005331">
    <property type="entry name" value="Sulfotransferase"/>
</dbReference>
<dbReference type="WBParaSite" id="SVE_0355100.1">
    <property type="protein sequence ID" value="SVE_0355100.1"/>
    <property type="gene ID" value="SVE_0355100"/>
</dbReference>
<keyword evidence="2" id="KW-1185">Reference proteome</keyword>
<dbReference type="AlphaFoldDB" id="A0A0K0F416"/>
<feature type="chain" id="PRO_5005329133" evidence="1">
    <location>
        <begin position="21"/>
        <end position="315"/>
    </location>
</feature>
<dbReference type="Proteomes" id="UP000035680">
    <property type="component" value="Unassembled WGS sequence"/>
</dbReference>
<keyword evidence="1" id="KW-0732">Signal</keyword>
<dbReference type="PANTHER" id="PTHR22900:SF5">
    <property type="entry name" value="PROTEIN CBG14245"/>
    <property type="match status" value="1"/>
</dbReference>
<protein>
    <submittedName>
        <fullName evidence="3">Sulfotransfer_1 domain-containing protein</fullName>
    </submittedName>
</protein>
<dbReference type="Pfam" id="PF03567">
    <property type="entry name" value="Sulfotransfer_2"/>
    <property type="match status" value="1"/>
</dbReference>
<dbReference type="PANTHER" id="PTHR22900">
    <property type="entry name" value="PROTEIN CBG14245-RELATED"/>
    <property type="match status" value="1"/>
</dbReference>
<evidence type="ECO:0000313" key="2">
    <source>
        <dbReference type="Proteomes" id="UP000035680"/>
    </source>
</evidence>
<evidence type="ECO:0000313" key="3">
    <source>
        <dbReference type="WBParaSite" id="SVE_0355100.1"/>
    </source>
</evidence>
<dbReference type="GO" id="GO:1902884">
    <property type="term" value="P:positive regulation of response to oxidative stress"/>
    <property type="evidence" value="ECO:0007669"/>
    <property type="project" value="InterPro"/>
</dbReference>
<feature type="signal peptide" evidence="1">
    <location>
        <begin position="1"/>
        <end position="20"/>
    </location>
</feature>
<dbReference type="SUPFAM" id="SSF52540">
    <property type="entry name" value="P-loop containing nucleoside triphosphate hydrolases"/>
    <property type="match status" value="1"/>
</dbReference>
<organism evidence="2 3">
    <name type="scientific">Strongyloides venezuelensis</name>
    <name type="common">Threadworm</name>
    <dbReference type="NCBI Taxonomy" id="75913"/>
    <lineage>
        <taxon>Eukaryota</taxon>
        <taxon>Metazoa</taxon>
        <taxon>Ecdysozoa</taxon>
        <taxon>Nematoda</taxon>
        <taxon>Chromadorea</taxon>
        <taxon>Rhabditida</taxon>
        <taxon>Tylenchina</taxon>
        <taxon>Panagrolaimomorpha</taxon>
        <taxon>Strongyloidoidea</taxon>
        <taxon>Strongyloididae</taxon>
        <taxon>Strongyloides</taxon>
    </lineage>
</organism>
<dbReference type="GO" id="GO:0016020">
    <property type="term" value="C:membrane"/>
    <property type="evidence" value="ECO:0007669"/>
    <property type="project" value="InterPro"/>
</dbReference>
<accession>A0A0K0F416</accession>
<dbReference type="InterPro" id="IPR007669">
    <property type="entry name" value="Chst-1-like"/>
</dbReference>
<name>A0A0K0F416_STRVS</name>